<evidence type="ECO:0000313" key="11">
    <source>
        <dbReference type="Proteomes" id="UP000419138"/>
    </source>
</evidence>
<feature type="transmembrane region" description="Helical" evidence="8">
    <location>
        <begin position="257"/>
        <end position="275"/>
    </location>
</feature>
<comment type="subcellular location">
    <subcellularLocation>
        <location evidence="1">Cell membrane</location>
        <topology evidence="1">Multi-pass membrane protein</topology>
    </subcellularLocation>
</comment>
<evidence type="ECO:0000256" key="6">
    <source>
        <dbReference type="ARBA" id="ARBA00023136"/>
    </source>
</evidence>
<keyword evidence="3" id="KW-1003">Cell membrane</keyword>
<gene>
    <name evidence="10" type="ORF">FF041_27625</name>
</gene>
<evidence type="ECO:0000256" key="8">
    <source>
        <dbReference type="SAM" id="Phobius"/>
    </source>
</evidence>
<evidence type="ECO:0000256" key="5">
    <source>
        <dbReference type="ARBA" id="ARBA00022989"/>
    </source>
</evidence>
<dbReference type="SUPFAM" id="SSF82866">
    <property type="entry name" value="Multidrug efflux transporter AcrB transmembrane domain"/>
    <property type="match status" value="2"/>
</dbReference>
<feature type="transmembrane region" description="Helical" evidence="8">
    <location>
        <begin position="198"/>
        <end position="215"/>
    </location>
</feature>
<feature type="domain" description="SSD" evidence="9">
    <location>
        <begin position="241"/>
        <end position="354"/>
    </location>
</feature>
<feature type="transmembrane region" description="Helical" evidence="8">
    <location>
        <begin position="569"/>
        <end position="590"/>
    </location>
</feature>
<organism evidence="10 11">
    <name type="scientific">Streptomyces jumonjinensis</name>
    <dbReference type="NCBI Taxonomy" id="1945"/>
    <lineage>
        <taxon>Bacteria</taxon>
        <taxon>Bacillati</taxon>
        <taxon>Actinomycetota</taxon>
        <taxon>Actinomycetes</taxon>
        <taxon>Kitasatosporales</taxon>
        <taxon>Streptomycetaceae</taxon>
        <taxon>Streptomyces</taxon>
    </lineage>
</organism>
<dbReference type="InterPro" id="IPR050545">
    <property type="entry name" value="Mycobact_MmpL"/>
</dbReference>
<protein>
    <submittedName>
        <fullName evidence="10">MMPL family transporter</fullName>
    </submittedName>
</protein>
<dbReference type="Proteomes" id="UP000419138">
    <property type="component" value="Unassembled WGS sequence"/>
</dbReference>
<dbReference type="PANTHER" id="PTHR33406">
    <property type="entry name" value="MEMBRANE PROTEIN MJ1562-RELATED"/>
    <property type="match status" value="1"/>
</dbReference>
<evidence type="ECO:0000256" key="4">
    <source>
        <dbReference type="ARBA" id="ARBA00022692"/>
    </source>
</evidence>
<keyword evidence="6 8" id="KW-0472">Membrane</keyword>
<feature type="transmembrane region" description="Helical" evidence="8">
    <location>
        <begin position="332"/>
        <end position="354"/>
    </location>
</feature>
<dbReference type="PROSITE" id="PS50156">
    <property type="entry name" value="SSD"/>
    <property type="match status" value="1"/>
</dbReference>
<feature type="transmembrane region" description="Helical" evidence="8">
    <location>
        <begin position="387"/>
        <end position="407"/>
    </location>
</feature>
<keyword evidence="11" id="KW-1185">Reference proteome</keyword>
<feature type="transmembrane region" description="Helical" evidence="8">
    <location>
        <begin position="643"/>
        <end position="663"/>
    </location>
</feature>
<evidence type="ECO:0000313" key="10">
    <source>
        <dbReference type="EMBL" id="MQT03803.1"/>
    </source>
</evidence>
<evidence type="ECO:0000256" key="3">
    <source>
        <dbReference type="ARBA" id="ARBA00022475"/>
    </source>
</evidence>
<name>A0A646KNH7_STRJU</name>
<feature type="transmembrane region" description="Helical" evidence="8">
    <location>
        <begin position="602"/>
        <end position="622"/>
    </location>
</feature>
<evidence type="ECO:0000256" key="7">
    <source>
        <dbReference type="SAM" id="MobiDB-lite"/>
    </source>
</evidence>
<dbReference type="Pfam" id="PF03176">
    <property type="entry name" value="MMPL"/>
    <property type="match status" value="2"/>
</dbReference>
<dbReference type="GO" id="GO:0005886">
    <property type="term" value="C:plasma membrane"/>
    <property type="evidence" value="ECO:0007669"/>
    <property type="project" value="UniProtKB-SubCell"/>
</dbReference>
<evidence type="ECO:0000256" key="1">
    <source>
        <dbReference type="ARBA" id="ARBA00004651"/>
    </source>
</evidence>
<dbReference type="RefSeq" id="WP_323392863.1">
    <property type="nucleotide sequence ID" value="NZ_JBEPDZ010000041.1"/>
</dbReference>
<reference evidence="10 11" key="1">
    <citation type="submission" date="2019-05" db="EMBL/GenBank/DDBJ databases">
        <title>Comparative genomics and metabolomics analyses of clavulanic acid producing Streptomyces species provides insight into specialized metabolism and evolution of beta-lactam biosynthetic gene clusters.</title>
        <authorList>
            <person name="Moore M.A."/>
            <person name="Cruz-Morales P."/>
            <person name="Barona Gomez F."/>
            <person name="Kapil T."/>
        </authorList>
    </citation>
    <scope>NUCLEOTIDE SEQUENCE [LARGE SCALE GENOMIC DNA]</scope>
    <source>
        <strain evidence="10 11">NRRL 5741</strain>
    </source>
</reference>
<feature type="transmembrane region" description="Helical" evidence="8">
    <location>
        <begin position="675"/>
        <end position="702"/>
    </location>
</feature>
<feature type="transmembrane region" description="Helical" evidence="8">
    <location>
        <begin position="545"/>
        <end position="562"/>
    </location>
</feature>
<keyword evidence="4 8" id="KW-0812">Transmembrane</keyword>
<feature type="region of interest" description="Disordered" evidence="7">
    <location>
        <begin position="714"/>
        <end position="742"/>
    </location>
</feature>
<proteinExistence type="inferred from homology"/>
<sequence length="742" mass="77882">MIRALTGYSTRHPWKVIALWVLLGVALSALAPTLIARVTQHQTGDFLPRSYDSAAALHIAQEHFGENPDATTVTVLVARADGKALGAADRKRVEAEAAKLAKRRVIMPREDDLPEFMVPDRSQTPRIAPSMTAPDRSFELLSVQLIGNPADKGVQGVYRAFRDAARTQFSEAGMRTGFTGGLADTVDTTDSHETAAKVGSALVMGFIILLNVLVFRSALAALLPLLAVTVIGGVAVGAVAGAALLTGRKLDAGTPELINVVLLGIGIDYLLFLLFRFREHLRNRPEQPAREAAEQVSGRVGAAIASAALTIVAAFATLGLASFGQFRSLGPAIAVAVLVMLLGSLTLLPALLAAAGRRMFWPSRTLRHEPRDGRAARFGELVTRRPLTMLAASVALLAALAAGLTGIRMDYGRGDSGDRTPAAATAAEISRTLPAGVSDPTSVFVTAEDGGDLTTVGLDGLSRALTQVDGVGEVARTVLNKDHRAARIDLYPTADPQSQQARDLASGPIRATVAQHTPAGMTAHVGGTAAIFADVSTAVGHDLRIVFPVAAALIALILLLLLRSLLAPVVLMLSVGLGFAATLGAATLLFQHALGKPGVNFTLPLVLFLFVVALGTDYNILIADRIREEMQRPGPARAAVARAVRHTTPAIATAGLVLAGSFATLATTPGSEQVAFAMTLGIMLSALVLSLVLVPALAALLGRTIWWPFHPRPTASDRPQYRATAPAPEPDRAASSYGRPHR</sequence>
<evidence type="ECO:0000256" key="2">
    <source>
        <dbReference type="ARBA" id="ARBA00010157"/>
    </source>
</evidence>
<dbReference type="AlphaFoldDB" id="A0A646KNH7"/>
<accession>A0A646KNH7</accession>
<comment type="caution">
    <text evidence="10">The sequence shown here is derived from an EMBL/GenBank/DDBJ whole genome shotgun (WGS) entry which is preliminary data.</text>
</comment>
<dbReference type="InterPro" id="IPR000731">
    <property type="entry name" value="SSD"/>
</dbReference>
<dbReference type="PANTHER" id="PTHR33406:SF6">
    <property type="entry name" value="MEMBRANE PROTEIN YDGH-RELATED"/>
    <property type="match status" value="1"/>
</dbReference>
<dbReference type="InterPro" id="IPR004869">
    <property type="entry name" value="MMPL_dom"/>
</dbReference>
<evidence type="ECO:0000259" key="9">
    <source>
        <dbReference type="PROSITE" id="PS50156"/>
    </source>
</evidence>
<keyword evidence="5 8" id="KW-1133">Transmembrane helix</keyword>
<feature type="transmembrane region" description="Helical" evidence="8">
    <location>
        <begin position="296"/>
        <end position="320"/>
    </location>
</feature>
<dbReference type="EMBL" id="VCLA01000178">
    <property type="protein sequence ID" value="MQT03803.1"/>
    <property type="molecule type" value="Genomic_DNA"/>
</dbReference>
<comment type="similarity">
    <text evidence="2">Belongs to the resistance-nodulation-cell division (RND) (TC 2.A.6) family. MmpL subfamily.</text>
</comment>
<feature type="transmembrane region" description="Helical" evidence="8">
    <location>
        <begin position="222"/>
        <end position="245"/>
    </location>
</feature>
<dbReference type="Gene3D" id="1.20.1640.10">
    <property type="entry name" value="Multidrug efflux transporter AcrB transmembrane domain"/>
    <property type="match status" value="2"/>
</dbReference>